<evidence type="ECO:0000313" key="3">
    <source>
        <dbReference type="EMBL" id="APG26262.1"/>
    </source>
</evidence>
<evidence type="ECO:0000259" key="2">
    <source>
        <dbReference type="Pfam" id="PF00561"/>
    </source>
</evidence>
<dbReference type="Gene3D" id="3.40.50.1820">
    <property type="entry name" value="alpha/beta hydrolase"/>
    <property type="match status" value="1"/>
</dbReference>
<dbReference type="PANTHER" id="PTHR46118:SF4">
    <property type="entry name" value="PROTEIN ABHD11"/>
    <property type="match status" value="1"/>
</dbReference>
<organism evidence="3 4">
    <name type="scientific">Syntrophotalea acetylenica</name>
    <name type="common">Pelobacter acetylenicus</name>
    <dbReference type="NCBI Taxonomy" id="29542"/>
    <lineage>
        <taxon>Bacteria</taxon>
        <taxon>Pseudomonadati</taxon>
        <taxon>Thermodesulfobacteriota</taxon>
        <taxon>Desulfuromonadia</taxon>
        <taxon>Desulfuromonadales</taxon>
        <taxon>Syntrophotaleaceae</taxon>
        <taxon>Syntrophotalea</taxon>
    </lineage>
</organism>
<dbReference type="SUPFAM" id="SSF53474">
    <property type="entry name" value="alpha/beta-Hydrolases"/>
    <property type="match status" value="1"/>
</dbReference>
<feature type="domain" description="AB hydrolase-1" evidence="2">
    <location>
        <begin position="14"/>
        <end position="240"/>
    </location>
</feature>
<dbReference type="EMBL" id="CP015518">
    <property type="protein sequence ID" value="APG26262.1"/>
    <property type="molecule type" value="Genomic_DNA"/>
</dbReference>
<dbReference type="STRING" id="29542.A6070_01805"/>
<reference evidence="3 4" key="1">
    <citation type="journal article" date="2017" name="Genome Announc.">
        <title>Complete Genome Sequences of Two Acetylene-Fermenting Pelobacter acetylenicus Strains.</title>
        <authorList>
            <person name="Sutton J.M."/>
            <person name="Baesman S.M."/>
            <person name="Fierst J.L."/>
            <person name="Poret-Peterson A.T."/>
            <person name="Oremland R.S."/>
            <person name="Dunlap D.S."/>
            <person name="Akob D.M."/>
        </authorList>
    </citation>
    <scope>NUCLEOTIDE SEQUENCE [LARGE SCALE GENOMIC DNA]</scope>
    <source>
        <strain evidence="3 4">DSM 3247</strain>
    </source>
</reference>
<dbReference type="PANTHER" id="PTHR46118">
    <property type="entry name" value="PROTEIN ABHD11"/>
    <property type="match status" value="1"/>
</dbReference>
<dbReference type="InterPro" id="IPR000073">
    <property type="entry name" value="AB_hydrolase_1"/>
</dbReference>
<evidence type="ECO:0000313" key="4">
    <source>
        <dbReference type="Proteomes" id="UP000182264"/>
    </source>
</evidence>
<dbReference type="InterPro" id="IPR029058">
    <property type="entry name" value="AB_hydrolase_fold"/>
</dbReference>
<keyword evidence="4" id="KW-1185">Reference proteome</keyword>
<dbReference type="PRINTS" id="PR00111">
    <property type="entry name" value="ABHYDROLASE"/>
</dbReference>
<name>A0A1L3GK07_SYNAC</name>
<gene>
    <name evidence="3" type="ORF">A7E75_07845</name>
</gene>
<dbReference type="Pfam" id="PF00561">
    <property type="entry name" value="Abhydrolase_1"/>
    <property type="match status" value="1"/>
</dbReference>
<dbReference type="Proteomes" id="UP000182264">
    <property type="component" value="Chromosome"/>
</dbReference>
<dbReference type="GO" id="GO:0016787">
    <property type="term" value="F:hydrolase activity"/>
    <property type="evidence" value="ECO:0007669"/>
    <property type="project" value="UniProtKB-KW"/>
</dbReference>
<dbReference type="AlphaFoldDB" id="A0A1L3GK07"/>
<keyword evidence="1" id="KW-0378">Hydrolase</keyword>
<sequence length="256" mass="29073">MDLNYEVQGEGANLVVLHGLFGSLDNWRGMARMLAGHFRVWLVDQRNHGLSPHSRFFNYTCLVEDLRSFLDRMALDSVHLLGHSMGGKAAMLFASRYPARVERLIVEDIGPGAYAPRHETVFRGLLNLPLARLTSRRDAEQYLRAEIDDAGVRGFLLKSLYRQPSGTWGWRFNLPVLFAEYRTLLAALPLDVPIYCPTLFIRGEQSDYLDPVRRDALLEKFDDKRFISVPGAGHWVHADQPVAFLQAVASFLMAEK</sequence>
<evidence type="ECO:0000256" key="1">
    <source>
        <dbReference type="ARBA" id="ARBA00022801"/>
    </source>
</evidence>
<protein>
    <recommendedName>
        <fullName evidence="2">AB hydrolase-1 domain-containing protein</fullName>
    </recommendedName>
</protein>
<accession>A0A1L3GK07</accession>
<proteinExistence type="predicted"/>